<evidence type="ECO:0000313" key="3">
    <source>
        <dbReference type="Proteomes" id="UP000037035"/>
    </source>
</evidence>
<keyword evidence="3" id="KW-1185">Reference proteome</keyword>
<organism evidence="2 3">
    <name type="scientific">Puccinia sorghi</name>
    <dbReference type="NCBI Taxonomy" id="27349"/>
    <lineage>
        <taxon>Eukaryota</taxon>
        <taxon>Fungi</taxon>
        <taxon>Dikarya</taxon>
        <taxon>Basidiomycota</taxon>
        <taxon>Pucciniomycotina</taxon>
        <taxon>Pucciniomycetes</taxon>
        <taxon>Pucciniales</taxon>
        <taxon>Pucciniaceae</taxon>
        <taxon>Puccinia</taxon>
    </lineage>
</organism>
<keyword evidence="1" id="KW-1133">Transmembrane helix</keyword>
<dbReference type="EMBL" id="LAVV01006385">
    <property type="protein sequence ID" value="KNZ60216.1"/>
    <property type="molecule type" value="Genomic_DNA"/>
</dbReference>
<dbReference type="AlphaFoldDB" id="A0A0L6VHG1"/>
<dbReference type="VEuPathDB" id="FungiDB:VP01_1593g1"/>
<accession>A0A0L6VHG1</accession>
<keyword evidence="1" id="KW-0812">Transmembrane</keyword>
<evidence type="ECO:0000313" key="2">
    <source>
        <dbReference type="EMBL" id="KNZ60216.1"/>
    </source>
</evidence>
<gene>
    <name evidence="2" type="ORF">VP01_1593g1</name>
</gene>
<name>A0A0L6VHG1_9BASI</name>
<comment type="caution">
    <text evidence="2">The sequence shown here is derived from an EMBL/GenBank/DDBJ whole genome shotgun (WGS) entry which is preliminary data.</text>
</comment>
<feature type="transmembrane region" description="Helical" evidence="1">
    <location>
        <begin position="182"/>
        <end position="201"/>
    </location>
</feature>
<proteinExistence type="predicted"/>
<dbReference type="Proteomes" id="UP000037035">
    <property type="component" value="Unassembled WGS sequence"/>
</dbReference>
<keyword evidence="1" id="KW-0472">Membrane</keyword>
<evidence type="ECO:0000256" key="1">
    <source>
        <dbReference type="SAM" id="Phobius"/>
    </source>
</evidence>
<reference evidence="2 3" key="1">
    <citation type="submission" date="2015-08" db="EMBL/GenBank/DDBJ databases">
        <title>Next Generation Sequencing and Analysis of the Genome of Puccinia sorghi L Schw, the Causal Agent of Maize Common Rust.</title>
        <authorList>
            <person name="Rochi L."/>
            <person name="Burguener G."/>
            <person name="Darino M."/>
            <person name="Turjanski A."/>
            <person name="Kreff E."/>
            <person name="Dieguez M.J."/>
            <person name="Sacco F."/>
        </authorList>
    </citation>
    <scope>NUCLEOTIDE SEQUENCE [LARGE SCALE GENOMIC DNA]</scope>
    <source>
        <strain evidence="2 3">RO10H11247</strain>
    </source>
</reference>
<sequence length="380" mass="44013">MLVLMCSLVIWKTRHGDLFLVKHSQPSSSVAKYLDVVQSLSHKFWLSELLSRNPPSHESWCSDGENGLQIMTGEAVRKNKYEGQSEMDGIWLYAVGHLLDYYLKNSINKEMTGEDYTTDLMRFNESRNYYVLTRCDTTQVKIWLEEGIHNTYYCVSYLDAMQDNPLAISAAKTMEIKKNINFFLVWGVLFVFLVGKIAVMFKVLYKAKTWVTGVILANCLLDIIPEKISLMAKDQGIWKYSLFKAYKTGHHFFVTSEKRYTSEERASFKVFPGAFGKNSWDFLAVWRYPMAYGLEFSAISAHQSLPRLCPLLFIFGMTSFVEDHFQPTPIIPLHLRLEILRPKVALFCWLVQRTVPHYEITLACAWTIFYFTISQLVPLI</sequence>
<protein>
    <submittedName>
        <fullName evidence="2">Putative signal peptide protein</fullName>
    </submittedName>
</protein>